<gene>
    <name evidence="2" type="ORF">E0Z10_g10278</name>
</gene>
<feature type="region of interest" description="Disordered" evidence="1">
    <location>
        <begin position="1"/>
        <end position="28"/>
    </location>
</feature>
<dbReference type="STRING" id="37992.A0A4Z0Y3Y6"/>
<sequence>MGKPEKVDSVADTAQSDADAAPPSYNATLATNMSPEDVDQLNLAFSSLEVPLVAETVTADICLAHLKLLFAFQSLKEAVGYTDGLWQIHDSRVFPAGKGTGGLQDTDKLDDETKKNLSLLREKRWALYVARAADRYEAWWNSFPKNPLLEQDMAEDTAKYTSFASKPPIKNPWKVELPPLVNDAIDTNFNYKVSIDCMATWEKTTSRKWDNANDSFSKTIPPCPKCGAKNAVPWSTCGAAEDSQNESPSLVGHGYGDGDFQASCRNCGKILKRDYLEVFKFTTDVKNLLAHQHPMPGTILNSWIGMTKQLPPPGPNRDTFQRTFPNRIIRYNLRSRLYKPPPASMNQVRKIIETVLADSDVIKQVERVTAKDMKKKYRLGKDARVHVRKMMSRYWGNSSPFALELGGAVLRQGIFTEKMYKLDWLHSPAARETMIRLIEKYNRFTDIMKKYPYKIAVPTLDVDLAWHTHQLSPASYYESMCSKMGIFIDHDDKIGEDKLSTSFEWTSKVYQELYGEVYSECTCWYCESVRPIHSSSIASKLPIFGSKKDKDNFYQSGRAALCPPGNSNAHISAHNSVRVVENDSIRSQINNRLHLLHQKRLEDNYEKARKRAKKRGRDLPPRDEYYYYYWGAPYLLYAPYVYPAYCVCPVYYDTTTVSSGSGYYGACAAGTCGGTAAAGACGGTHAGGCGGNGGAVG</sequence>
<dbReference type="AlphaFoldDB" id="A0A4Z0Y3Y6"/>
<comment type="caution">
    <text evidence="2">The sequence shown here is derived from an EMBL/GenBank/DDBJ whole genome shotgun (WGS) entry which is preliminary data.</text>
</comment>
<proteinExistence type="predicted"/>
<dbReference type="Proteomes" id="UP000297716">
    <property type="component" value="Unassembled WGS sequence"/>
</dbReference>
<dbReference type="EMBL" id="SKBN01000385">
    <property type="protein sequence ID" value="TGJ78484.1"/>
    <property type="molecule type" value="Genomic_DNA"/>
</dbReference>
<protein>
    <submittedName>
        <fullName evidence="2">Uncharacterized protein</fullName>
    </submittedName>
</protein>
<dbReference type="Pfam" id="PF07173">
    <property type="entry name" value="GRDP-like"/>
    <property type="match status" value="1"/>
</dbReference>
<feature type="non-terminal residue" evidence="2">
    <location>
        <position position="697"/>
    </location>
</feature>
<evidence type="ECO:0000313" key="3">
    <source>
        <dbReference type="Proteomes" id="UP000297716"/>
    </source>
</evidence>
<dbReference type="InterPro" id="IPR009836">
    <property type="entry name" value="GRDP-like"/>
</dbReference>
<dbReference type="PANTHER" id="PTHR34365:SF7">
    <property type="entry name" value="GLYCINE-RICH DOMAIN-CONTAINING PROTEIN 1"/>
    <property type="match status" value="1"/>
</dbReference>
<evidence type="ECO:0000256" key="1">
    <source>
        <dbReference type="SAM" id="MobiDB-lite"/>
    </source>
</evidence>
<accession>A0A4Z0Y3Y6</accession>
<organism evidence="2 3">
    <name type="scientific">Xylaria hypoxylon</name>
    <dbReference type="NCBI Taxonomy" id="37992"/>
    <lineage>
        <taxon>Eukaryota</taxon>
        <taxon>Fungi</taxon>
        <taxon>Dikarya</taxon>
        <taxon>Ascomycota</taxon>
        <taxon>Pezizomycotina</taxon>
        <taxon>Sordariomycetes</taxon>
        <taxon>Xylariomycetidae</taxon>
        <taxon>Xylariales</taxon>
        <taxon>Xylariaceae</taxon>
        <taxon>Xylaria</taxon>
    </lineage>
</organism>
<reference evidence="2 3" key="1">
    <citation type="submission" date="2019-03" db="EMBL/GenBank/DDBJ databases">
        <title>Draft genome sequence of Xylaria hypoxylon DSM 108379, a ubiquitous saprotrophic-parasitic fungi on hardwood.</title>
        <authorList>
            <person name="Buettner E."/>
            <person name="Leonhardt S."/>
            <person name="Gebauer A.M."/>
            <person name="Liers C."/>
            <person name="Hofrichter M."/>
            <person name="Kellner H."/>
        </authorList>
    </citation>
    <scope>NUCLEOTIDE SEQUENCE [LARGE SCALE GENOMIC DNA]</scope>
    <source>
        <strain evidence="2 3">DSM 108379</strain>
    </source>
</reference>
<dbReference type="OrthoDB" id="2684236at2759"/>
<dbReference type="PANTHER" id="PTHR34365">
    <property type="entry name" value="ENOLASE (DUF1399)"/>
    <property type="match status" value="1"/>
</dbReference>
<evidence type="ECO:0000313" key="2">
    <source>
        <dbReference type="EMBL" id="TGJ78484.1"/>
    </source>
</evidence>
<keyword evidence="3" id="KW-1185">Reference proteome</keyword>
<name>A0A4Z0Y3Y6_9PEZI</name>